<dbReference type="InterPro" id="IPR031825">
    <property type="entry name" value="RXLR"/>
</dbReference>
<evidence type="ECO:0000256" key="1">
    <source>
        <dbReference type="ARBA" id="ARBA00004613"/>
    </source>
</evidence>
<dbReference type="PDBsum" id="2LC2"/>
<evidence type="ECO:0000256" key="4">
    <source>
        <dbReference type="ARBA" id="ARBA00022729"/>
    </source>
</evidence>
<dbReference type="Gene3D" id="1.10.10.2460">
    <property type="match status" value="1"/>
</dbReference>
<dbReference type="VEuPathDB" id="FungiDB:DVH05_001173"/>
<organism evidence="6">
    <name type="scientific">Phytophthora capsici</name>
    <dbReference type="NCBI Taxonomy" id="4784"/>
    <lineage>
        <taxon>Eukaryota</taxon>
        <taxon>Sar</taxon>
        <taxon>Stramenopiles</taxon>
        <taxon>Oomycota</taxon>
        <taxon>Peronosporomycetes</taxon>
        <taxon>Peronosporales</taxon>
        <taxon>Peronosporaceae</taxon>
        <taxon>Phytophthora</taxon>
    </lineage>
</organism>
<evidence type="ECO:0000256" key="2">
    <source>
        <dbReference type="ARBA" id="ARBA00010400"/>
    </source>
</evidence>
<dbReference type="EvolutionaryTrace" id="G1K3N3"/>
<evidence type="ECO:0000256" key="3">
    <source>
        <dbReference type="ARBA" id="ARBA00022525"/>
    </source>
</evidence>
<keyword evidence="3 5" id="KW-0964">Secreted</keyword>
<evidence type="ECO:0000256" key="5">
    <source>
        <dbReference type="RuleBase" id="RU367124"/>
    </source>
</evidence>
<keyword evidence="4" id="KW-0732">Signal</keyword>
<accession>G1K3N3</accession>
<comment type="function">
    <text evidence="5">Effector that suppresses plant defense responses during pathogen infection.</text>
</comment>
<sequence length="108" mass="12019">GSSGSSGNVDSNQNKASMLQARLNDEAGGTRLLRVHHESDTEERGFLEKAAVKKMAKAIMADPNKADEVYKKWADKGYTLTQMSNFLKSKTAGKYDRVYNGYVIHLDY</sequence>
<reference evidence="6 7" key="1">
    <citation type="submission" date="2011-04" db="PDB data bank">
        <title>A PIP-binding interface in the oomycete RXLR effector AVR3A is required for its accumulation in host cells to modulate plant immunity.</title>
        <authorList>
            <person name="Yaeno T."/>
            <person name="Li H."/>
            <person name="Chaparro-Garcia A."/>
            <person name="Schornack S."/>
            <person name="Koshiba S."/>
            <person name="Watanabe S."/>
            <person name="Kigawa T."/>
            <person name="Kamoun S."/>
            <person name="Shirasu K."/>
        </authorList>
    </citation>
    <scope>STRUCTURE BY NMR</scope>
</reference>
<dbReference type="PDB" id="2LC2">
    <property type="method" value="NMR"/>
    <property type="chains" value="A=1-108"/>
</dbReference>
<comment type="subcellular location">
    <subcellularLocation>
        <location evidence="1 5">Secreted</location>
    </subcellularLocation>
</comment>
<dbReference type="DisProt" id="DP00933"/>
<dbReference type="AlphaFoldDB" id="G1K3N3"/>
<evidence type="ECO:0000313" key="6">
    <source>
        <dbReference type="PDB" id="2LC2"/>
    </source>
</evidence>
<dbReference type="GO" id="GO:0005576">
    <property type="term" value="C:extracellular region"/>
    <property type="evidence" value="ECO:0007669"/>
    <property type="project" value="UniProtKB-SubCell"/>
</dbReference>
<dbReference type="SMR" id="G1K3N3"/>
<comment type="similarity">
    <text evidence="2 5">Belongs to the RxLR effector family.</text>
</comment>
<proteinExistence type="evidence at protein level"/>
<protein>
    <recommendedName>
        <fullName evidence="5">RxLR effector protein</fullName>
    </recommendedName>
</protein>
<dbReference type="Pfam" id="PF16810">
    <property type="entry name" value="RXLR"/>
    <property type="match status" value="1"/>
</dbReference>
<keyword evidence="6 7" id="KW-0002">3D-structure</keyword>
<evidence type="ECO:0007829" key="7">
    <source>
        <dbReference type="PDB" id="2LC2"/>
    </source>
</evidence>
<name>G1K3N3_PHYCP</name>